<dbReference type="EMBL" id="OZ037945">
    <property type="protein sequence ID" value="CAL1700907.1"/>
    <property type="molecule type" value="Genomic_DNA"/>
</dbReference>
<reference evidence="2" key="1">
    <citation type="submission" date="2024-04" db="EMBL/GenBank/DDBJ databases">
        <authorList>
            <person name="Shaw F."/>
            <person name="Minotto A."/>
        </authorList>
    </citation>
    <scope>NUCLEOTIDE SEQUENCE [LARGE SCALE GENOMIC DNA]</scope>
</reference>
<protein>
    <submittedName>
        <fullName evidence="1">Uncharacterized protein</fullName>
    </submittedName>
</protein>
<evidence type="ECO:0000313" key="1">
    <source>
        <dbReference type="EMBL" id="CAL1700907.1"/>
    </source>
</evidence>
<organism evidence="1 2">
    <name type="scientific">Somion occarium</name>
    <dbReference type="NCBI Taxonomy" id="3059160"/>
    <lineage>
        <taxon>Eukaryota</taxon>
        <taxon>Fungi</taxon>
        <taxon>Dikarya</taxon>
        <taxon>Basidiomycota</taxon>
        <taxon>Agaricomycotina</taxon>
        <taxon>Agaricomycetes</taxon>
        <taxon>Polyporales</taxon>
        <taxon>Cerrenaceae</taxon>
        <taxon>Somion</taxon>
    </lineage>
</organism>
<gene>
    <name evidence="1" type="ORF">GFSPODELE1_LOCUS3339</name>
</gene>
<dbReference type="Proteomes" id="UP001497453">
    <property type="component" value="Chromosome 2"/>
</dbReference>
<proteinExistence type="predicted"/>
<accession>A0ABP1CZ24</accession>
<name>A0ABP1CZ24_9APHY</name>
<keyword evidence="2" id="KW-1185">Reference proteome</keyword>
<evidence type="ECO:0000313" key="2">
    <source>
        <dbReference type="Proteomes" id="UP001497453"/>
    </source>
</evidence>
<sequence>MCIAWTNPRYCPSVVSKEWLSNRIPSLHDPHMPRPSSSLTPKFEFTAFYYVQYCTHLKIVYGFHFLLLERSTNSPCHLPWRKMLLRAPVNLKMILRLLMVRPLHLSRPFVPSAQKLRLSTHVPDVRHVRAR</sequence>